<dbReference type="Proteomes" id="UP000824250">
    <property type="component" value="Unassembled WGS sequence"/>
</dbReference>
<reference evidence="5" key="2">
    <citation type="journal article" date="2021" name="PeerJ">
        <title>Extensive microbial diversity within the chicken gut microbiome revealed by metagenomics and culture.</title>
        <authorList>
            <person name="Gilroy R."/>
            <person name="Ravi A."/>
            <person name="Getino M."/>
            <person name="Pursley I."/>
            <person name="Horton D.L."/>
            <person name="Alikhan N.F."/>
            <person name="Baker D."/>
            <person name="Gharbi K."/>
            <person name="Hall N."/>
            <person name="Watson M."/>
            <person name="Adriaenssens E.M."/>
            <person name="Foster-Nyarko E."/>
            <person name="Jarju S."/>
            <person name="Secka A."/>
            <person name="Antonio M."/>
            <person name="Oren A."/>
            <person name="Chaudhuri R.R."/>
            <person name="La Ragione R."/>
            <person name="Hildebrand F."/>
            <person name="Pallen M.J."/>
        </authorList>
    </citation>
    <scope>NUCLEOTIDE SEQUENCE</scope>
    <source>
        <strain evidence="5">CHK180-2868</strain>
    </source>
</reference>
<dbReference type="Gene3D" id="3.90.550.10">
    <property type="entry name" value="Spore Coat Polysaccharide Biosynthesis Protein SpsA, Chain A"/>
    <property type="match status" value="1"/>
</dbReference>
<evidence type="ECO:0000256" key="3">
    <source>
        <dbReference type="ARBA" id="ARBA00022801"/>
    </source>
</evidence>
<evidence type="ECO:0000313" key="5">
    <source>
        <dbReference type="EMBL" id="HIR05472.1"/>
    </source>
</evidence>
<protein>
    <submittedName>
        <fullName evidence="5">HAD-IIIA family hydrolase</fullName>
    </submittedName>
</protein>
<evidence type="ECO:0000256" key="2">
    <source>
        <dbReference type="ARBA" id="ARBA00022723"/>
    </source>
</evidence>
<dbReference type="InterPro" id="IPR006543">
    <property type="entry name" value="Histidinol-phos"/>
</dbReference>
<dbReference type="GO" id="GO:0016791">
    <property type="term" value="F:phosphatase activity"/>
    <property type="evidence" value="ECO:0007669"/>
    <property type="project" value="InterPro"/>
</dbReference>
<dbReference type="CDD" id="cd04181">
    <property type="entry name" value="NTP_transferase"/>
    <property type="match status" value="1"/>
</dbReference>
<dbReference type="PANTHER" id="PTHR22572">
    <property type="entry name" value="SUGAR-1-PHOSPHATE GUANYL TRANSFERASE"/>
    <property type="match status" value="1"/>
</dbReference>
<evidence type="ECO:0000256" key="1">
    <source>
        <dbReference type="ARBA" id="ARBA00022490"/>
    </source>
</evidence>
<dbReference type="GO" id="GO:0046872">
    <property type="term" value="F:metal ion binding"/>
    <property type="evidence" value="ECO:0007669"/>
    <property type="project" value="UniProtKB-KW"/>
</dbReference>
<dbReference type="SUPFAM" id="SSF53448">
    <property type="entry name" value="Nucleotide-diphospho-sugar transferases"/>
    <property type="match status" value="1"/>
</dbReference>
<comment type="caution">
    <text evidence="5">The sequence shown here is derived from an EMBL/GenBank/DDBJ whole genome shotgun (WGS) entry which is preliminary data.</text>
</comment>
<dbReference type="InterPro" id="IPR023214">
    <property type="entry name" value="HAD_sf"/>
</dbReference>
<dbReference type="AlphaFoldDB" id="A0A9D1A3M2"/>
<dbReference type="Gene3D" id="3.40.50.1000">
    <property type="entry name" value="HAD superfamily/HAD-like"/>
    <property type="match status" value="1"/>
</dbReference>
<dbReference type="NCBIfam" id="TIGR01662">
    <property type="entry name" value="HAD-SF-IIIA"/>
    <property type="match status" value="1"/>
</dbReference>
<keyword evidence="1" id="KW-0963">Cytoplasm</keyword>
<name>A0A9D1A3M2_9FIRM</name>
<dbReference type="InterPro" id="IPR005835">
    <property type="entry name" value="NTP_transferase_dom"/>
</dbReference>
<dbReference type="SUPFAM" id="SSF56784">
    <property type="entry name" value="HAD-like"/>
    <property type="match status" value="1"/>
</dbReference>
<proteinExistence type="predicted"/>
<keyword evidence="2" id="KW-0479">Metal-binding</keyword>
<dbReference type="InterPro" id="IPR050486">
    <property type="entry name" value="Mannose-1P_guanyltransferase"/>
</dbReference>
<reference evidence="5" key="1">
    <citation type="submission" date="2020-10" db="EMBL/GenBank/DDBJ databases">
        <authorList>
            <person name="Gilroy R."/>
        </authorList>
    </citation>
    <scope>NUCLEOTIDE SEQUENCE</scope>
    <source>
        <strain evidence="5">CHK180-2868</strain>
    </source>
</reference>
<organism evidence="5 6">
    <name type="scientific">Candidatus Copromonas faecavium</name>
    <name type="common">nom. illeg.</name>
    <dbReference type="NCBI Taxonomy" id="2840740"/>
    <lineage>
        <taxon>Bacteria</taxon>
        <taxon>Bacillati</taxon>
        <taxon>Bacillota</taxon>
        <taxon>Clostridia</taxon>
        <taxon>Lachnospirales</taxon>
        <taxon>Lachnospiraceae</taxon>
        <taxon>Candidatus Copromonas (nom. illeg.)</taxon>
    </lineage>
</organism>
<gene>
    <name evidence="5" type="ORF">IAB28_05845</name>
</gene>
<dbReference type="Pfam" id="PF00483">
    <property type="entry name" value="NTP_transferase"/>
    <property type="match status" value="1"/>
</dbReference>
<feature type="domain" description="Nucleotidyl transferase" evidence="4">
    <location>
        <begin position="3"/>
        <end position="234"/>
    </location>
</feature>
<accession>A0A9D1A3M2</accession>
<dbReference type="EMBL" id="DVGC01000032">
    <property type="protein sequence ID" value="HIR05472.1"/>
    <property type="molecule type" value="Genomic_DNA"/>
</dbReference>
<evidence type="ECO:0000259" key="4">
    <source>
        <dbReference type="Pfam" id="PF00483"/>
    </source>
</evidence>
<dbReference type="InterPro" id="IPR006549">
    <property type="entry name" value="HAD-SF_hydro_IIIA"/>
</dbReference>
<sequence>MEAVIMAGGKGTRLAQLTKNEIPKPMVELAGKPLLQWQMERLKENGITDVILVIGHLGGVIREYFGDGSQFGMSIRYYEEKEPLGTAGSFYYLKEMVSGEDFLMMSGDLMFDIDFERMLRFHREKEAAATLFVHPNGHPFDSDLLVLDEEERVIRFDSKHNTRNYWYENCVNAGIFVFSRRIFDYVSEPVKRNLENDVIQAMVQNGEAVYGYRSPEYVKDVGTMERIAQTIKDMERGIIERKCLKHKQKCIFLDRDGTINVYRGLIADEEKLELEPCAAEAIGKINASGWLAVVVTNQPVVARGMCEMEDVRRIHRKLETLLGRQGVYLDGIYFCPHHPDKGYPEENPAYKIPCECRKPKTGMILEAAERFHIDLEESWIVGDMTMDIQTGVNAGMHTALVKTGKAGTDGKYDVQPEVVGDDLLDAVGKILEHEGGNF</sequence>
<dbReference type="InterPro" id="IPR029044">
    <property type="entry name" value="Nucleotide-diphossugar_trans"/>
</dbReference>
<dbReference type="NCBIfam" id="TIGR01656">
    <property type="entry name" value="Histidinol-ppas"/>
    <property type="match status" value="1"/>
</dbReference>
<evidence type="ECO:0000313" key="6">
    <source>
        <dbReference type="Proteomes" id="UP000824250"/>
    </source>
</evidence>
<dbReference type="CDD" id="cd07503">
    <property type="entry name" value="HAD_HisB-N"/>
    <property type="match status" value="1"/>
</dbReference>
<dbReference type="Pfam" id="PF13242">
    <property type="entry name" value="Hydrolase_like"/>
    <property type="match status" value="1"/>
</dbReference>
<keyword evidence="3 5" id="KW-0378">Hydrolase</keyword>
<dbReference type="InterPro" id="IPR036412">
    <property type="entry name" value="HAD-like_sf"/>
</dbReference>